<evidence type="ECO:0000256" key="2">
    <source>
        <dbReference type="SAM" id="Phobius"/>
    </source>
</evidence>
<proteinExistence type="predicted"/>
<feature type="transmembrane region" description="Helical" evidence="2">
    <location>
        <begin position="43"/>
        <end position="65"/>
    </location>
</feature>
<reference evidence="3 4" key="1">
    <citation type="submission" date="2023-08" db="EMBL/GenBank/DDBJ databases">
        <title>A Necator americanus chromosomal reference genome.</title>
        <authorList>
            <person name="Ilik V."/>
            <person name="Petrzelkova K.J."/>
            <person name="Pardy F."/>
            <person name="Fuh T."/>
            <person name="Niatou-Singa F.S."/>
            <person name="Gouil Q."/>
            <person name="Baker L."/>
            <person name="Ritchie M.E."/>
            <person name="Jex A.R."/>
            <person name="Gazzola D."/>
            <person name="Li H."/>
            <person name="Toshio Fujiwara R."/>
            <person name="Zhan B."/>
            <person name="Aroian R.V."/>
            <person name="Pafco B."/>
            <person name="Schwarz E.M."/>
        </authorList>
    </citation>
    <scope>NUCLEOTIDE SEQUENCE [LARGE SCALE GENOMIC DNA]</scope>
    <source>
        <strain evidence="3 4">Aroian</strain>
        <tissue evidence="3">Whole animal</tissue>
    </source>
</reference>
<feature type="compositionally biased region" description="Polar residues" evidence="1">
    <location>
        <begin position="137"/>
        <end position="158"/>
    </location>
</feature>
<comment type="caution">
    <text evidence="3">The sequence shown here is derived from an EMBL/GenBank/DDBJ whole genome shotgun (WGS) entry which is preliminary data.</text>
</comment>
<evidence type="ECO:0000256" key="1">
    <source>
        <dbReference type="SAM" id="MobiDB-lite"/>
    </source>
</evidence>
<keyword evidence="4" id="KW-1185">Reference proteome</keyword>
<feature type="compositionally biased region" description="Basic and acidic residues" evidence="1">
    <location>
        <begin position="89"/>
        <end position="113"/>
    </location>
</feature>
<protein>
    <submittedName>
        <fullName evidence="3">Uncharacterized protein</fullName>
    </submittedName>
</protein>
<dbReference type="Proteomes" id="UP001303046">
    <property type="component" value="Unassembled WGS sequence"/>
</dbReference>
<accession>A0ABR1C419</accession>
<organism evidence="3 4">
    <name type="scientific">Necator americanus</name>
    <name type="common">Human hookworm</name>
    <dbReference type="NCBI Taxonomy" id="51031"/>
    <lineage>
        <taxon>Eukaryota</taxon>
        <taxon>Metazoa</taxon>
        <taxon>Ecdysozoa</taxon>
        <taxon>Nematoda</taxon>
        <taxon>Chromadorea</taxon>
        <taxon>Rhabditida</taxon>
        <taxon>Rhabditina</taxon>
        <taxon>Rhabditomorpha</taxon>
        <taxon>Strongyloidea</taxon>
        <taxon>Ancylostomatidae</taxon>
        <taxon>Bunostominae</taxon>
        <taxon>Necator</taxon>
    </lineage>
</organism>
<sequence>MRLRPRRPHYVRLLDFLRQMTSNLIYVVQFNERSGQIAPFVPAMRYVLVSTVYFVMLHVSMNFVAACNSRMRPGRSSASKSRTRKRKAKNGDIHLPRSRDKKQNSRDRTKEKSASSGGVQTTTTQDSGKKSDGAATENLQCNTAKRSGTMRDTNTNSVDLEKQQDFDDYLNALGEADGKEDAGQVLKGDSPAVKTAISKTCTNKSPKTPMRSKCLRNTMENVPSVSNKN</sequence>
<name>A0ABR1C419_NECAM</name>
<keyword evidence="2" id="KW-0812">Transmembrane</keyword>
<evidence type="ECO:0000313" key="3">
    <source>
        <dbReference type="EMBL" id="KAK6733282.1"/>
    </source>
</evidence>
<evidence type="ECO:0000313" key="4">
    <source>
        <dbReference type="Proteomes" id="UP001303046"/>
    </source>
</evidence>
<keyword evidence="2" id="KW-1133">Transmembrane helix</keyword>
<feature type="region of interest" description="Disordered" evidence="1">
    <location>
        <begin position="70"/>
        <end position="159"/>
    </location>
</feature>
<keyword evidence="2" id="KW-0472">Membrane</keyword>
<gene>
    <name evidence="3" type="primary">Necator_chrII.g4978</name>
    <name evidence="3" type="ORF">RB195_017186</name>
</gene>
<feature type="compositionally biased region" description="Polar residues" evidence="1">
    <location>
        <begin position="114"/>
        <end position="126"/>
    </location>
</feature>
<dbReference type="EMBL" id="JAVFWL010000002">
    <property type="protein sequence ID" value="KAK6733282.1"/>
    <property type="molecule type" value="Genomic_DNA"/>
</dbReference>